<proteinExistence type="predicted"/>
<evidence type="ECO:0000256" key="1">
    <source>
        <dbReference type="SAM" id="Phobius"/>
    </source>
</evidence>
<evidence type="ECO:0000313" key="3">
    <source>
        <dbReference type="EMBL" id="KRN32596.1"/>
    </source>
</evidence>
<protein>
    <submittedName>
        <fullName evidence="2">Uncharacterized protein</fullName>
    </submittedName>
</protein>
<feature type="transmembrane region" description="Helical" evidence="1">
    <location>
        <begin position="46"/>
        <end position="66"/>
    </location>
</feature>
<dbReference type="STRING" id="81857.IV38_GL001207"/>
<evidence type="ECO:0000313" key="2">
    <source>
        <dbReference type="EMBL" id="KRN28994.1"/>
    </source>
</evidence>
<evidence type="ECO:0000313" key="5">
    <source>
        <dbReference type="Proteomes" id="UP000051751"/>
    </source>
</evidence>
<accession>A0A0R2FK26</accession>
<dbReference type="EMBL" id="JQAT01000002">
    <property type="protein sequence ID" value="KRN28994.1"/>
    <property type="molecule type" value="Genomic_DNA"/>
</dbReference>
<dbReference type="Proteomes" id="UP000051751">
    <property type="component" value="Unassembled WGS sequence"/>
</dbReference>
<comment type="caution">
    <text evidence="2">The sequence shown here is derived from an EMBL/GenBank/DDBJ whole genome shotgun (WGS) entry which is preliminary data.</text>
</comment>
<dbReference type="RefSeq" id="WP_057768861.1">
    <property type="nucleotide sequence ID" value="NZ_JQAT01000002.1"/>
</dbReference>
<feature type="transmembrane region" description="Helical" evidence="1">
    <location>
        <begin position="6"/>
        <end position="25"/>
    </location>
</feature>
<dbReference type="Proteomes" id="UP000051645">
    <property type="component" value="Unassembled WGS sequence"/>
</dbReference>
<dbReference type="EMBL" id="JQAZ01000002">
    <property type="protein sequence ID" value="KRN32596.1"/>
    <property type="molecule type" value="Genomic_DNA"/>
</dbReference>
<keyword evidence="1" id="KW-0812">Transmembrane</keyword>
<dbReference type="AlphaFoldDB" id="A0A0R2FK26"/>
<dbReference type="NCBIfam" id="NF040508">
    <property type="entry name" value="LVIS_2131_fam"/>
    <property type="match status" value="1"/>
</dbReference>
<organism evidence="2 5">
    <name type="scientific">Lactobacillus selangorensis</name>
    <dbReference type="NCBI Taxonomy" id="81857"/>
    <lineage>
        <taxon>Bacteria</taxon>
        <taxon>Bacillati</taxon>
        <taxon>Bacillota</taxon>
        <taxon>Bacilli</taxon>
        <taxon>Lactobacillales</taxon>
        <taxon>Lactobacillaceae</taxon>
        <taxon>Lactobacillus</taxon>
    </lineage>
</organism>
<keyword evidence="1" id="KW-1133">Transmembrane helix</keyword>
<gene>
    <name evidence="2" type="ORF">IV38_GL001207</name>
    <name evidence="3" type="ORF">IV40_GL000646</name>
</gene>
<evidence type="ECO:0000313" key="4">
    <source>
        <dbReference type="Proteomes" id="UP000051645"/>
    </source>
</evidence>
<keyword evidence="4" id="KW-1185">Reference proteome</keyword>
<keyword evidence="1" id="KW-0472">Membrane</keyword>
<dbReference type="PATRIC" id="fig|81857.3.peg.1213"/>
<dbReference type="InterPro" id="IPR049731">
    <property type="entry name" value="LVIS_2131-like"/>
</dbReference>
<sequence length="210" mass="24332">MKSAWNLLGVGAWLIVIAFFIWMIYDIRKRRLKQLVQTHKKFSTRNLIISLIEVAVFVVGFCTMSYQTFFKSIDLTSKQTVRIHYRYDALVLNTNQQPSYFVSVKTGGGKNPLQTFTYLVDGAEYQTTNRNASISYGKRITDVEADAYPWDRKALQREDKRTEHAFTAVMTATYKDNWQNGLGLHAGRHATQYTLIRIPAQTFVHFENKE</sequence>
<dbReference type="OrthoDB" id="2311501at2"/>
<reference evidence="4 5" key="1">
    <citation type="journal article" date="2015" name="Genome Announc.">
        <title>Expanding the biotechnology potential of lactobacilli through comparative genomics of 213 strains and associated genera.</title>
        <authorList>
            <person name="Sun Z."/>
            <person name="Harris H.M."/>
            <person name="McCann A."/>
            <person name="Guo C."/>
            <person name="Argimon S."/>
            <person name="Zhang W."/>
            <person name="Yang X."/>
            <person name="Jeffery I.B."/>
            <person name="Cooney J.C."/>
            <person name="Kagawa T.F."/>
            <person name="Liu W."/>
            <person name="Song Y."/>
            <person name="Salvetti E."/>
            <person name="Wrobel A."/>
            <person name="Rasinkangas P."/>
            <person name="Parkhill J."/>
            <person name="Rea M.C."/>
            <person name="O'Sullivan O."/>
            <person name="Ritari J."/>
            <person name="Douillard F.P."/>
            <person name="Paul Ross R."/>
            <person name="Yang R."/>
            <person name="Briner A.E."/>
            <person name="Felis G.E."/>
            <person name="de Vos W.M."/>
            <person name="Barrangou R."/>
            <person name="Klaenhammer T.R."/>
            <person name="Caufield P.W."/>
            <person name="Cui Y."/>
            <person name="Zhang H."/>
            <person name="O'Toole P.W."/>
        </authorList>
    </citation>
    <scope>NUCLEOTIDE SEQUENCE [LARGE SCALE GENOMIC DNA]</scope>
    <source>
        <strain evidence="2 5">ATCC BAA-66</strain>
        <strain evidence="3 4">DSM 13344</strain>
    </source>
</reference>
<name>A0A0R2FK26_9LACO</name>